<evidence type="ECO:0000313" key="8">
    <source>
        <dbReference type="Ensembl" id="ENSGMOP00000022837.1"/>
    </source>
</evidence>
<dbReference type="InterPro" id="IPR047229">
    <property type="entry name" value="NFIL3-like"/>
</dbReference>
<dbReference type="AlphaFoldDB" id="A0A8C4ZW80"/>
<protein>
    <submittedName>
        <fullName evidence="8">Nuclear factor, interleukin 3 regulated</fullName>
    </submittedName>
</protein>
<feature type="compositionally biased region" description="Basic and acidic residues" evidence="6">
    <location>
        <begin position="1"/>
        <end position="10"/>
    </location>
</feature>
<dbReference type="GO" id="GO:0007623">
    <property type="term" value="P:circadian rhythm"/>
    <property type="evidence" value="ECO:0007669"/>
    <property type="project" value="InterPro"/>
</dbReference>
<dbReference type="CDD" id="cd14694">
    <property type="entry name" value="bZIP_NFIL3"/>
    <property type="match status" value="1"/>
</dbReference>
<evidence type="ECO:0000256" key="3">
    <source>
        <dbReference type="ARBA" id="ARBA00023125"/>
    </source>
</evidence>
<keyword evidence="9" id="KW-1185">Reference proteome</keyword>
<feature type="compositionally biased region" description="Polar residues" evidence="6">
    <location>
        <begin position="15"/>
        <end position="28"/>
    </location>
</feature>
<gene>
    <name evidence="8" type="primary">NFIL3</name>
    <name evidence="8" type="synonym">nfil3</name>
</gene>
<comment type="similarity">
    <text evidence="1">Belongs to the bZIP family. NFIL3 subfamily.</text>
</comment>
<keyword evidence="4" id="KW-0804">Transcription</keyword>
<dbReference type="InterPro" id="IPR010533">
    <property type="entry name" value="Vert_IL3-reg_TF"/>
</dbReference>
<evidence type="ECO:0000256" key="4">
    <source>
        <dbReference type="ARBA" id="ARBA00023163"/>
    </source>
</evidence>
<dbReference type="Pfam" id="PF06529">
    <property type="entry name" value="Vert_IL3-reg_TF"/>
    <property type="match status" value="1"/>
</dbReference>
<dbReference type="InterPro" id="IPR046347">
    <property type="entry name" value="bZIP_sf"/>
</dbReference>
<dbReference type="Pfam" id="PF07716">
    <property type="entry name" value="bZIP_2"/>
    <property type="match status" value="1"/>
</dbReference>
<dbReference type="PROSITE" id="PS50217">
    <property type="entry name" value="BZIP"/>
    <property type="match status" value="1"/>
</dbReference>
<proteinExistence type="inferred from homology"/>
<dbReference type="RefSeq" id="XP_030209525.1">
    <property type="nucleotide sequence ID" value="XM_030353665.1"/>
</dbReference>
<feature type="domain" description="BZIP" evidence="7">
    <location>
        <begin position="42"/>
        <end position="92"/>
    </location>
</feature>
<dbReference type="PROSITE" id="PS00036">
    <property type="entry name" value="BZIP_BASIC"/>
    <property type="match status" value="1"/>
</dbReference>
<evidence type="ECO:0000256" key="5">
    <source>
        <dbReference type="ARBA" id="ARBA00023242"/>
    </source>
</evidence>
<dbReference type="GO" id="GO:0003677">
    <property type="term" value="F:DNA binding"/>
    <property type="evidence" value="ECO:0007669"/>
    <property type="project" value="InterPro"/>
</dbReference>
<keyword evidence="2" id="KW-0805">Transcription regulation</keyword>
<dbReference type="InterPro" id="IPR004827">
    <property type="entry name" value="bZIP"/>
</dbReference>
<evidence type="ECO:0000313" key="9">
    <source>
        <dbReference type="Proteomes" id="UP000694546"/>
    </source>
</evidence>
<dbReference type="GO" id="GO:0006355">
    <property type="term" value="P:regulation of DNA-templated transcription"/>
    <property type="evidence" value="ECO:0007669"/>
    <property type="project" value="TreeGrafter"/>
</dbReference>
<dbReference type="GeneTree" id="ENSGT00940000160540"/>
<dbReference type="SMART" id="SM00338">
    <property type="entry name" value="BRLZ"/>
    <property type="match status" value="1"/>
</dbReference>
<keyword evidence="5" id="KW-0539">Nucleus</keyword>
<dbReference type="PANTHER" id="PTHR15284">
    <property type="entry name" value="NUCLEAR FACTOR INTERLEUKIN-3-REGULATED PROTEIN"/>
    <property type="match status" value="1"/>
</dbReference>
<accession>A0A8C4ZW80</accession>
<reference evidence="8" key="1">
    <citation type="submission" date="2025-08" db="UniProtKB">
        <authorList>
            <consortium name="Ensembl"/>
        </authorList>
    </citation>
    <scope>IDENTIFICATION</scope>
</reference>
<dbReference type="OMA" id="PVDMTSK"/>
<dbReference type="InterPro" id="IPR047106">
    <property type="entry name" value="NFIL3-like_bZIP"/>
</dbReference>
<dbReference type="Proteomes" id="UP000694546">
    <property type="component" value="Chromosome 4"/>
</dbReference>
<evidence type="ECO:0000256" key="6">
    <source>
        <dbReference type="SAM" id="MobiDB-lite"/>
    </source>
</evidence>
<evidence type="ECO:0000259" key="7">
    <source>
        <dbReference type="PROSITE" id="PS50217"/>
    </source>
</evidence>
<dbReference type="Gene3D" id="1.20.5.170">
    <property type="match status" value="1"/>
</dbReference>
<sequence>MQTFKEEPGQRDLMGQNNSGSQFKTQSSCRRKREFIPDEKKDNVYWERRRKNNEAAKRSREKRRMNDVVLETKLMALGEENATLKAELLSLKLKFGLLSSEAYTQEMHKVSQCTAVLYRDFVTPSLGQDPNPQVIEEPLHLGNSYISVIKHSPHITHAETTQGSFNINCRTAEVIKKEPSDTGRYAQERASPYDLYRNCLSSPLASAYSQSPSLLQINMSSSNSPISSDDGVLSKLSDMEDEQQVPKGPGQASGAPPGVIVSTLKVPDQSGSSALPHKLRLKARGLQIKAEATDPQYPESLPKSTLLHTDVLHREARKTTQGSGIEYSQSSLSPPLSVQVNNIQDWPLGSEEWPQPGKERLCESYKEDSRINPDQNSSQVIANVKDSAHAPIDSENTFSRQGFSDLSVNFASLKRLITTKCQVSVIESTPISTFATGHSSK</sequence>
<keyword evidence="3" id="KW-0238">DNA-binding</keyword>
<evidence type="ECO:0000256" key="1">
    <source>
        <dbReference type="ARBA" id="ARBA00006079"/>
    </source>
</evidence>
<dbReference type="PANTHER" id="PTHR15284:SF1">
    <property type="entry name" value="NUCLEAR FACTOR INTERLEUKIN-3-REGULATED PROTEIN"/>
    <property type="match status" value="1"/>
</dbReference>
<dbReference type="GeneID" id="115541813"/>
<evidence type="ECO:0000256" key="2">
    <source>
        <dbReference type="ARBA" id="ARBA00023015"/>
    </source>
</evidence>
<feature type="region of interest" description="Disordered" evidence="6">
    <location>
        <begin position="238"/>
        <end position="274"/>
    </location>
</feature>
<dbReference type="SUPFAM" id="SSF57959">
    <property type="entry name" value="Leucine zipper domain"/>
    <property type="match status" value="1"/>
</dbReference>
<dbReference type="GO" id="GO:0006351">
    <property type="term" value="P:DNA-templated transcription"/>
    <property type="evidence" value="ECO:0007669"/>
    <property type="project" value="InterPro"/>
</dbReference>
<organism evidence="8 9">
    <name type="scientific">Gadus morhua</name>
    <name type="common">Atlantic cod</name>
    <dbReference type="NCBI Taxonomy" id="8049"/>
    <lineage>
        <taxon>Eukaryota</taxon>
        <taxon>Metazoa</taxon>
        <taxon>Chordata</taxon>
        <taxon>Craniata</taxon>
        <taxon>Vertebrata</taxon>
        <taxon>Euteleostomi</taxon>
        <taxon>Actinopterygii</taxon>
        <taxon>Neopterygii</taxon>
        <taxon>Teleostei</taxon>
        <taxon>Neoteleostei</taxon>
        <taxon>Acanthomorphata</taxon>
        <taxon>Zeiogadaria</taxon>
        <taxon>Gadariae</taxon>
        <taxon>Gadiformes</taxon>
        <taxon>Gadoidei</taxon>
        <taxon>Gadidae</taxon>
        <taxon>Gadus</taxon>
    </lineage>
</organism>
<reference evidence="8" key="2">
    <citation type="submission" date="2025-09" db="UniProtKB">
        <authorList>
            <consortium name="Ensembl"/>
        </authorList>
    </citation>
    <scope>IDENTIFICATION</scope>
</reference>
<name>A0A8C4ZW80_GADMO</name>
<dbReference type="OrthoDB" id="6151507at2759"/>
<feature type="region of interest" description="Disordered" evidence="6">
    <location>
        <begin position="1"/>
        <end position="36"/>
    </location>
</feature>
<dbReference type="Ensembl" id="ENSGMOT00000012222.2">
    <property type="protein sequence ID" value="ENSGMOP00000022837.1"/>
    <property type="gene ID" value="ENSGMOG00000011129.2"/>
</dbReference>
<dbReference type="GO" id="GO:0005634">
    <property type="term" value="C:nucleus"/>
    <property type="evidence" value="ECO:0007669"/>
    <property type="project" value="InterPro"/>
</dbReference>